<comment type="caution">
    <text evidence="1">The sequence shown here is derived from an EMBL/GenBank/DDBJ whole genome shotgun (WGS) entry which is preliminary data.</text>
</comment>
<keyword evidence="1" id="KW-0547">Nucleotide-binding</keyword>
<keyword evidence="1" id="KW-0067">ATP-binding</keyword>
<dbReference type="GO" id="GO:0005524">
    <property type="term" value="F:ATP binding"/>
    <property type="evidence" value="ECO:0007669"/>
    <property type="project" value="UniProtKB-KW"/>
</dbReference>
<gene>
    <name evidence="1" type="ORF">EWH70_27600</name>
</gene>
<name>A0A4Q7J1Y3_9PSEU</name>
<dbReference type="Proteomes" id="UP000292003">
    <property type="component" value="Unassembled WGS sequence"/>
</dbReference>
<dbReference type="SUPFAM" id="SSF52540">
    <property type="entry name" value="P-loop containing nucleoside triphosphate hydrolases"/>
    <property type="match status" value="1"/>
</dbReference>
<dbReference type="AlphaFoldDB" id="A0A4Q7J1Y3"/>
<dbReference type="RefSeq" id="WP_130478440.1">
    <property type="nucleotide sequence ID" value="NZ_SFCC01000015.1"/>
</dbReference>
<reference evidence="1 2" key="1">
    <citation type="submission" date="2019-02" db="EMBL/GenBank/DDBJ databases">
        <title>Draft genome sequence of Amycolatopsis sp. 8-3EHSu isolated from roots of Suaeda maritima.</title>
        <authorList>
            <person name="Duangmal K."/>
            <person name="Chantavorakit T."/>
        </authorList>
    </citation>
    <scope>NUCLEOTIDE SEQUENCE [LARGE SCALE GENOMIC DNA]</scope>
    <source>
        <strain evidence="1 2">8-3EHSu</strain>
    </source>
</reference>
<accession>A0A4Q7J1Y3</accession>
<organism evidence="1 2">
    <name type="scientific">Amycolatopsis suaedae</name>
    <dbReference type="NCBI Taxonomy" id="2510978"/>
    <lineage>
        <taxon>Bacteria</taxon>
        <taxon>Bacillati</taxon>
        <taxon>Actinomycetota</taxon>
        <taxon>Actinomycetes</taxon>
        <taxon>Pseudonocardiales</taxon>
        <taxon>Pseudonocardiaceae</taxon>
        <taxon>Amycolatopsis</taxon>
    </lineage>
</organism>
<dbReference type="Gene3D" id="3.40.50.300">
    <property type="entry name" value="P-loop containing nucleotide triphosphate hydrolases"/>
    <property type="match status" value="1"/>
</dbReference>
<dbReference type="InterPro" id="IPR027417">
    <property type="entry name" value="P-loop_NTPase"/>
</dbReference>
<dbReference type="PIRSF" id="PIRSF037081">
    <property type="entry name" value="P-loop_All4644_prd"/>
    <property type="match status" value="1"/>
</dbReference>
<dbReference type="OrthoDB" id="255834at2"/>
<dbReference type="InterPro" id="IPR017101">
    <property type="entry name" value="P-loop_ATP/GTP-bd_All4644_prd"/>
</dbReference>
<protein>
    <submittedName>
        <fullName evidence="1">ATP-binding protein</fullName>
    </submittedName>
</protein>
<dbReference type="Pfam" id="PF13671">
    <property type="entry name" value="AAA_33"/>
    <property type="match status" value="1"/>
</dbReference>
<evidence type="ECO:0000313" key="1">
    <source>
        <dbReference type="EMBL" id="RZQ60867.1"/>
    </source>
</evidence>
<keyword evidence="2" id="KW-1185">Reference proteome</keyword>
<sequence>MTATLIVMIGPPGAGKTTWRTRHTPPGATVVSLDELRAVFSPCGCSGDHSVNAAANEHALALTRGVLDGGGTVVWDITSYKQSFRRRLLAVAGDCRARTVAVVLLPPVEVALRRNATRDPRVCGVCGTARRVPDQTIRAMHAQITADLPGLYREGWHTVHYRPPADAVALR</sequence>
<evidence type="ECO:0000313" key="2">
    <source>
        <dbReference type="Proteomes" id="UP000292003"/>
    </source>
</evidence>
<proteinExistence type="predicted"/>
<dbReference type="EMBL" id="SFCC01000015">
    <property type="protein sequence ID" value="RZQ60867.1"/>
    <property type="molecule type" value="Genomic_DNA"/>
</dbReference>